<dbReference type="Proteomes" id="UP000319627">
    <property type="component" value="Unassembled WGS sequence"/>
</dbReference>
<dbReference type="SMART" id="SM00749">
    <property type="entry name" value="BON"/>
    <property type="match status" value="2"/>
</dbReference>
<evidence type="ECO:0000313" key="5">
    <source>
        <dbReference type="Proteomes" id="UP000319627"/>
    </source>
</evidence>
<dbReference type="PANTHER" id="PTHR34606:SF4">
    <property type="entry name" value="OUTER MEMBRANE LIPOPROTEIN DOLP"/>
    <property type="match status" value="1"/>
</dbReference>
<keyword evidence="1 2" id="KW-0732">Signal</keyword>
<feature type="domain" description="BON" evidence="3">
    <location>
        <begin position="124"/>
        <end position="191"/>
    </location>
</feature>
<dbReference type="AlphaFoldDB" id="A0A562J318"/>
<dbReference type="InterPro" id="IPR014004">
    <property type="entry name" value="Transpt-assoc_nodulatn_dom_bac"/>
</dbReference>
<name>A0A562J318_9GAMM</name>
<feature type="signal peptide" evidence="2">
    <location>
        <begin position="1"/>
        <end position="25"/>
    </location>
</feature>
<dbReference type="PROSITE" id="PS51257">
    <property type="entry name" value="PROKAR_LIPOPROTEIN"/>
    <property type="match status" value="1"/>
</dbReference>
<feature type="chain" id="PRO_5021883237" evidence="2">
    <location>
        <begin position="26"/>
        <end position="191"/>
    </location>
</feature>
<organism evidence="4 5">
    <name type="scientific">Azomonas agilis</name>
    <dbReference type="NCBI Taxonomy" id="116849"/>
    <lineage>
        <taxon>Bacteria</taxon>
        <taxon>Pseudomonadati</taxon>
        <taxon>Pseudomonadota</taxon>
        <taxon>Gammaproteobacteria</taxon>
        <taxon>Pseudomonadales</taxon>
        <taxon>Pseudomonadaceae</taxon>
        <taxon>Azomonas</taxon>
    </lineage>
</organism>
<comment type="caution">
    <text evidence="4">The sequence shown here is derived from an EMBL/GenBank/DDBJ whole genome shotgun (WGS) entry which is preliminary data.</text>
</comment>
<dbReference type="Pfam" id="PF04972">
    <property type="entry name" value="BON"/>
    <property type="match status" value="2"/>
</dbReference>
<reference evidence="4 5" key="1">
    <citation type="submission" date="2019-07" db="EMBL/GenBank/DDBJ databases">
        <title>Genomic Encyclopedia of Type Strains, Phase I: the one thousand microbial genomes (KMG-I) project.</title>
        <authorList>
            <person name="Kyrpides N."/>
        </authorList>
    </citation>
    <scope>NUCLEOTIDE SEQUENCE [LARGE SCALE GENOMIC DNA]</scope>
    <source>
        <strain evidence="4 5">DSM 375</strain>
    </source>
</reference>
<dbReference type="Gene3D" id="3.30.1340.30">
    <property type="match status" value="1"/>
</dbReference>
<dbReference type="InterPro" id="IPR051686">
    <property type="entry name" value="Lipoprotein_DolP"/>
</dbReference>
<dbReference type="RefSeq" id="WP_144570198.1">
    <property type="nucleotide sequence ID" value="NZ_VLKG01000001.1"/>
</dbReference>
<protein>
    <submittedName>
        <fullName evidence="4">Osmotically-inducible protein OsmY</fullName>
    </submittedName>
</protein>
<evidence type="ECO:0000313" key="4">
    <source>
        <dbReference type="EMBL" id="TWH77537.1"/>
    </source>
</evidence>
<gene>
    <name evidence="4" type="ORF">LX59_00455</name>
</gene>
<dbReference type="PROSITE" id="PS50914">
    <property type="entry name" value="BON"/>
    <property type="match status" value="2"/>
</dbReference>
<sequence length="191" mass="20836">MNVFRYFAVCSLLLSLIGCTSVVNATHDEPIQDDRGTRTLGRKIDDSLIETKASVNISKAHPELESASHIIVASYNGIVLLAGQTPRQELKRLAEQAVASIQGVRGVRNELQITNPSSALARSTDAWLTTRIKSVMLTDNSISSARIRVITENGIVYLMGLVTRPEADRATNAAQGVSGVQRIVRVFEYID</sequence>
<accession>A0A562J318</accession>
<dbReference type="InterPro" id="IPR007055">
    <property type="entry name" value="BON_dom"/>
</dbReference>
<dbReference type="OrthoDB" id="9783990at2"/>
<evidence type="ECO:0000256" key="2">
    <source>
        <dbReference type="SAM" id="SignalP"/>
    </source>
</evidence>
<keyword evidence="5" id="KW-1185">Reference proteome</keyword>
<dbReference type="EMBL" id="VLKG01000001">
    <property type="protein sequence ID" value="TWH77537.1"/>
    <property type="molecule type" value="Genomic_DNA"/>
</dbReference>
<evidence type="ECO:0000256" key="1">
    <source>
        <dbReference type="ARBA" id="ARBA00022729"/>
    </source>
</evidence>
<dbReference type="PANTHER" id="PTHR34606">
    <property type="entry name" value="BON DOMAIN-CONTAINING PROTEIN"/>
    <property type="match status" value="1"/>
</dbReference>
<feature type="domain" description="BON" evidence="3">
    <location>
        <begin position="45"/>
        <end position="115"/>
    </location>
</feature>
<evidence type="ECO:0000259" key="3">
    <source>
        <dbReference type="PROSITE" id="PS50914"/>
    </source>
</evidence>
<proteinExistence type="predicted"/>